<organism evidence="1 2">
    <name type="scientific">Endozoicomonas montiporae</name>
    <dbReference type="NCBI Taxonomy" id="1027273"/>
    <lineage>
        <taxon>Bacteria</taxon>
        <taxon>Pseudomonadati</taxon>
        <taxon>Pseudomonadota</taxon>
        <taxon>Gammaproteobacteria</taxon>
        <taxon>Oceanospirillales</taxon>
        <taxon>Endozoicomonadaceae</taxon>
        <taxon>Endozoicomonas</taxon>
    </lineage>
</organism>
<evidence type="ECO:0000313" key="2">
    <source>
        <dbReference type="Proteomes" id="UP000028006"/>
    </source>
</evidence>
<reference evidence="1 2" key="1">
    <citation type="submission" date="2014-06" db="EMBL/GenBank/DDBJ databases">
        <title>Whole Genome Sequences of Three Symbiotic Endozoicomonas Bacteria.</title>
        <authorList>
            <person name="Neave M.J."/>
            <person name="Apprill A."/>
            <person name="Voolstra C.R."/>
        </authorList>
    </citation>
    <scope>NUCLEOTIDE SEQUENCE [LARGE SCALE GENOMIC DNA]</scope>
    <source>
        <strain evidence="1 2">LMG 24815</strain>
    </source>
</reference>
<sequence length="165" mass="18462">MAIAPAAWAEAPDTNSTISYAKYLNQFSNDVAQIDSYSPSRSQRLFSSNHQDDMPKLDVNAKSNKFTQKKVGKFIYKAFKDPKKLSSDAAASAAYLGLDALGFAKPIKERVEFLKEKTRFNFGKCGKVEFSGKLKAESCLMDNSKIELNSNYKMDSVTVNFKWSL</sequence>
<comment type="caution">
    <text evidence="1">The sequence shown here is derived from an EMBL/GenBank/DDBJ whole genome shotgun (WGS) entry which is preliminary data.</text>
</comment>
<evidence type="ECO:0000313" key="1">
    <source>
        <dbReference type="EMBL" id="KEQ14659.1"/>
    </source>
</evidence>
<gene>
    <name evidence="1" type="ORF">GZ77_10110</name>
</gene>
<protein>
    <submittedName>
        <fullName evidence="1">Uncharacterized protein</fullName>
    </submittedName>
</protein>
<dbReference type="AlphaFoldDB" id="A0A081N886"/>
<keyword evidence="2" id="KW-1185">Reference proteome</keyword>
<dbReference type="Proteomes" id="UP000028006">
    <property type="component" value="Unassembled WGS sequence"/>
</dbReference>
<name>A0A081N886_9GAMM</name>
<accession>A0A081N886</accession>
<proteinExistence type="predicted"/>
<dbReference type="EMBL" id="JOKG01000002">
    <property type="protein sequence ID" value="KEQ14659.1"/>
    <property type="molecule type" value="Genomic_DNA"/>
</dbReference>